<dbReference type="NCBIfam" id="NF045597">
    <property type="entry name" value="TudS_rel_CD3072"/>
    <property type="match status" value="1"/>
</dbReference>
<proteinExistence type="predicted"/>
<dbReference type="EMBL" id="JAGGJX010000002">
    <property type="protein sequence ID" value="MBP1854909.1"/>
    <property type="molecule type" value="Genomic_DNA"/>
</dbReference>
<evidence type="ECO:0000313" key="2">
    <source>
        <dbReference type="Proteomes" id="UP000767291"/>
    </source>
</evidence>
<dbReference type="InterPro" id="IPR054648">
    <property type="entry name" value="TudS-rel"/>
</dbReference>
<protein>
    <submittedName>
        <fullName evidence="1">Secreted protein</fullName>
    </submittedName>
</protein>
<organism evidence="1 2">
    <name type="scientific">Metaclostridioides mangenotii</name>
    <dbReference type="NCBI Taxonomy" id="1540"/>
    <lineage>
        <taxon>Bacteria</taxon>
        <taxon>Bacillati</taxon>
        <taxon>Bacillota</taxon>
        <taxon>Clostridia</taxon>
        <taxon>Peptostreptococcales</taxon>
        <taxon>Peptostreptococcaceae</taxon>
        <taxon>Metaclostridioides</taxon>
    </lineage>
</organism>
<evidence type="ECO:0000313" key="1">
    <source>
        <dbReference type="EMBL" id="MBP1854909.1"/>
    </source>
</evidence>
<name>A0ABS4EAE5_9FIRM</name>
<sequence>MIRNKKIVIQCHCILNCNSKVEGSSEYEGALDFNKKLIEDGFGIIQLPCPELLMYGINRWGHSKEQFDNIIYREKCRELLLSYIYQMEMYIDNAYEIRGIIAIDGSPSCGYNKTCSSKEWHGELSGCKNLSEKIGDIKLIDGKGVFIDELIKLLDEYTIDIPIFGIDESRLEESINDVYKKLY</sequence>
<gene>
    <name evidence="1" type="ORF">J2Z43_001302</name>
</gene>
<dbReference type="Proteomes" id="UP000767291">
    <property type="component" value="Unassembled WGS sequence"/>
</dbReference>
<comment type="caution">
    <text evidence="1">The sequence shown here is derived from an EMBL/GenBank/DDBJ whole genome shotgun (WGS) entry which is preliminary data.</text>
</comment>
<accession>A0ABS4EAE5</accession>
<reference evidence="1 2" key="1">
    <citation type="submission" date="2021-03" db="EMBL/GenBank/DDBJ databases">
        <title>Genomic Encyclopedia of Type Strains, Phase IV (KMG-IV): sequencing the most valuable type-strain genomes for metagenomic binning, comparative biology and taxonomic classification.</title>
        <authorList>
            <person name="Goeker M."/>
        </authorList>
    </citation>
    <scope>NUCLEOTIDE SEQUENCE [LARGE SCALE GENOMIC DNA]</scope>
    <source>
        <strain evidence="1 2">DSM 1289</strain>
    </source>
</reference>
<dbReference type="RefSeq" id="WP_209456416.1">
    <property type="nucleotide sequence ID" value="NZ_BAAACS010000002.1"/>
</dbReference>
<keyword evidence="2" id="KW-1185">Reference proteome</keyword>